<dbReference type="Proteomes" id="UP000799755">
    <property type="component" value="Unassembled WGS sequence"/>
</dbReference>
<accession>A0ACB6Q8F7</accession>
<keyword evidence="2" id="KW-1185">Reference proteome</keyword>
<feature type="non-terminal residue" evidence="1">
    <location>
        <position position="194"/>
    </location>
</feature>
<organism evidence="1 2">
    <name type="scientific">Lindgomyces ingoldianus</name>
    <dbReference type="NCBI Taxonomy" id="673940"/>
    <lineage>
        <taxon>Eukaryota</taxon>
        <taxon>Fungi</taxon>
        <taxon>Dikarya</taxon>
        <taxon>Ascomycota</taxon>
        <taxon>Pezizomycotina</taxon>
        <taxon>Dothideomycetes</taxon>
        <taxon>Pleosporomycetidae</taxon>
        <taxon>Pleosporales</taxon>
        <taxon>Lindgomycetaceae</taxon>
        <taxon>Lindgomyces</taxon>
    </lineage>
</organism>
<evidence type="ECO:0000313" key="1">
    <source>
        <dbReference type="EMBL" id="KAF2462486.1"/>
    </source>
</evidence>
<sequence>KDEIRQKMEEINEREEELLIDPAFFTDLTSRLDRVSHVEILPKVMKATNELSAYRYGAVIHVCNSKDEMPPVHTVAPNAWHEFHAKMDRSSLLNLLQSSRDTQPIAISNVPYSKTIFDRHVLEALEANDDPAQRSASEFAWIATAREKSQLCPALSAVDLVELAKDVGLRVELSWARQRSNHGAIDAVFHRYKP</sequence>
<evidence type="ECO:0000313" key="2">
    <source>
        <dbReference type="Proteomes" id="UP000799755"/>
    </source>
</evidence>
<reference evidence="1" key="1">
    <citation type="journal article" date="2020" name="Stud. Mycol.">
        <title>101 Dothideomycetes genomes: a test case for predicting lifestyles and emergence of pathogens.</title>
        <authorList>
            <person name="Haridas S."/>
            <person name="Albert R."/>
            <person name="Binder M."/>
            <person name="Bloem J."/>
            <person name="Labutti K."/>
            <person name="Salamov A."/>
            <person name="Andreopoulos B."/>
            <person name="Baker S."/>
            <person name="Barry K."/>
            <person name="Bills G."/>
            <person name="Bluhm B."/>
            <person name="Cannon C."/>
            <person name="Castanera R."/>
            <person name="Culley D."/>
            <person name="Daum C."/>
            <person name="Ezra D."/>
            <person name="Gonzalez J."/>
            <person name="Henrissat B."/>
            <person name="Kuo A."/>
            <person name="Liang C."/>
            <person name="Lipzen A."/>
            <person name="Lutzoni F."/>
            <person name="Magnuson J."/>
            <person name="Mondo S."/>
            <person name="Nolan M."/>
            <person name="Ohm R."/>
            <person name="Pangilinan J."/>
            <person name="Park H.-J."/>
            <person name="Ramirez L."/>
            <person name="Alfaro M."/>
            <person name="Sun H."/>
            <person name="Tritt A."/>
            <person name="Yoshinaga Y."/>
            <person name="Zwiers L.-H."/>
            <person name="Turgeon B."/>
            <person name="Goodwin S."/>
            <person name="Spatafora J."/>
            <person name="Crous P."/>
            <person name="Grigoriev I."/>
        </authorList>
    </citation>
    <scope>NUCLEOTIDE SEQUENCE</scope>
    <source>
        <strain evidence="1">ATCC 200398</strain>
    </source>
</reference>
<protein>
    <submittedName>
        <fullName evidence="1">Uncharacterized protein</fullName>
    </submittedName>
</protein>
<gene>
    <name evidence="1" type="ORF">BDR25DRAFT_197797</name>
</gene>
<name>A0ACB6Q8F7_9PLEO</name>
<dbReference type="EMBL" id="MU003633">
    <property type="protein sequence ID" value="KAF2462486.1"/>
    <property type="molecule type" value="Genomic_DNA"/>
</dbReference>
<comment type="caution">
    <text evidence="1">The sequence shown here is derived from an EMBL/GenBank/DDBJ whole genome shotgun (WGS) entry which is preliminary data.</text>
</comment>
<feature type="non-terminal residue" evidence="1">
    <location>
        <position position="1"/>
    </location>
</feature>
<proteinExistence type="predicted"/>